<evidence type="ECO:0000256" key="1">
    <source>
        <dbReference type="SAM" id="Phobius"/>
    </source>
</evidence>
<dbReference type="EMBL" id="VNJK01000001">
    <property type="protein sequence ID" value="TVX92971.1"/>
    <property type="molecule type" value="Genomic_DNA"/>
</dbReference>
<sequence length="137" mass="14028">MSTFVDSQVSQNASYAGSIAVPLTATPALFGTLGINLATATTNTRVELSATVGVTTLLAVLGTVTILIFRDTTLIYSATTALPVNALDTLTFTVSATDFNVPTTPSFPIYSAFVLGSGINLANRTGPESFSAVASSN</sequence>
<evidence type="ECO:0000313" key="3">
    <source>
        <dbReference type="Proteomes" id="UP000318102"/>
    </source>
</evidence>
<protein>
    <submittedName>
        <fullName evidence="2">Uncharacterized protein</fullName>
    </submittedName>
</protein>
<gene>
    <name evidence="2" type="ORF">FPZ44_07815</name>
</gene>
<keyword evidence="1" id="KW-0812">Transmembrane</keyword>
<feature type="transmembrane region" description="Helical" evidence="1">
    <location>
        <begin position="50"/>
        <end position="69"/>
    </location>
</feature>
<reference evidence="2 3" key="1">
    <citation type="submission" date="2019-07" db="EMBL/GenBank/DDBJ databases">
        <authorList>
            <person name="Kim J."/>
        </authorList>
    </citation>
    <scope>NUCLEOTIDE SEQUENCE [LARGE SCALE GENOMIC DNA]</scope>
    <source>
        <strain evidence="2 3">N4</strain>
    </source>
</reference>
<evidence type="ECO:0000313" key="2">
    <source>
        <dbReference type="EMBL" id="TVX92971.1"/>
    </source>
</evidence>
<dbReference type="RefSeq" id="WP_144989000.1">
    <property type="nucleotide sequence ID" value="NZ_VNJK01000001.1"/>
</dbReference>
<feature type="transmembrane region" description="Helical" evidence="1">
    <location>
        <begin position="15"/>
        <end position="38"/>
    </location>
</feature>
<dbReference type="OrthoDB" id="2641610at2"/>
<dbReference type="AlphaFoldDB" id="A0A559IZB9"/>
<keyword evidence="1" id="KW-1133">Transmembrane helix</keyword>
<name>A0A559IZB9_9BACL</name>
<keyword evidence="3" id="KW-1185">Reference proteome</keyword>
<accession>A0A559IZB9</accession>
<organism evidence="2 3">
    <name type="scientific">Paenibacillus agilis</name>
    <dbReference type="NCBI Taxonomy" id="3020863"/>
    <lineage>
        <taxon>Bacteria</taxon>
        <taxon>Bacillati</taxon>
        <taxon>Bacillota</taxon>
        <taxon>Bacilli</taxon>
        <taxon>Bacillales</taxon>
        <taxon>Paenibacillaceae</taxon>
        <taxon>Paenibacillus</taxon>
    </lineage>
</organism>
<keyword evidence="1" id="KW-0472">Membrane</keyword>
<proteinExistence type="predicted"/>
<dbReference type="Proteomes" id="UP000318102">
    <property type="component" value="Unassembled WGS sequence"/>
</dbReference>
<comment type="caution">
    <text evidence="2">The sequence shown here is derived from an EMBL/GenBank/DDBJ whole genome shotgun (WGS) entry which is preliminary data.</text>
</comment>